<dbReference type="AlphaFoldDB" id="A0A7W5FWA9"/>
<sequence length="261" mass="27703">MSTTQLSHHMGPAFKLGIVGGIGPAATVDFMSKIIRNTEARCDQEHLRLVVEHNPQIPDRSANLLGGGADPTQALYEACRRLELNEATHIALPCNTAHAYIKRIQPRLSVPIINMPAETVAHIERHWPGHPTVGLLATSGTVASGVYHEAAAGHALDLIVPDASHQAYVMQAIYGEYGVKAGHVDGPCKEALMRALAHLAERGAGIVILGCTELPLILNQDAACQIGPHTVALLDPTDLLARRCVAMAKNGGAEPIASQDC</sequence>
<keyword evidence="2 3" id="KW-0413">Isomerase</keyword>
<dbReference type="EC" id="5.1.1.13" evidence="3"/>
<dbReference type="PROSITE" id="PS00924">
    <property type="entry name" value="ASP_GLU_RACEMASE_2"/>
    <property type="match status" value="1"/>
</dbReference>
<dbReference type="SUPFAM" id="SSF53681">
    <property type="entry name" value="Aspartate/glutamate racemase"/>
    <property type="match status" value="2"/>
</dbReference>
<dbReference type="Proteomes" id="UP000541535">
    <property type="component" value="Unassembled WGS sequence"/>
</dbReference>
<dbReference type="GO" id="GO:0047689">
    <property type="term" value="F:aspartate racemase activity"/>
    <property type="evidence" value="ECO:0007669"/>
    <property type="project" value="UniProtKB-EC"/>
</dbReference>
<gene>
    <name evidence="3" type="ORF">FHS03_004927</name>
</gene>
<comment type="caution">
    <text evidence="3">The sequence shown here is derived from an EMBL/GenBank/DDBJ whole genome shotgun (WGS) entry which is preliminary data.</text>
</comment>
<dbReference type="RefSeq" id="WP_221208251.1">
    <property type="nucleotide sequence ID" value="NZ_JACHXD010000020.1"/>
</dbReference>
<dbReference type="InterPro" id="IPR001920">
    <property type="entry name" value="Asp/Glu_race"/>
</dbReference>
<reference evidence="3 4" key="1">
    <citation type="submission" date="2020-08" db="EMBL/GenBank/DDBJ databases">
        <title>Genomic Encyclopedia of Type Strains, Phase III (KMG-III): the genomes of soil and plant-associated and newly described type strains.</title>
        <authorList>
            <person name="Whitman W."/>
        </authorList>
    </citation>
    <scope>NUCLEOTIDE SEQUENCE [LARGE SCALE GENOMIC DNA]</scope>
    <source>
        <strain evidence="3 4">CECT 8897</strain>
    </source>
</reference>
<dbReference type="Pfam" id="PF01177">
    <property type="entry name" value="Asp_Glu_race"/>
    <property type="match status" value="1"/>
</dbReference>
<proteinExistence type="inferred from homology"/>
<evidence type="ECO:0000256" key="2">
    <source>
        <dbReference type="ARBA" id="ARBA00023235"/>
    </source>
</evidence>
<dbReference type="EMBL" id="JACHXD010000020">
    <property type="protein sequence ID" value="MBB3121835.1"/>
    <property type="molecule type" value="Genomic_DNA"/>
</dbReference>
<name>A0A7W5FWA9_9BURK</name>
<dbReference type="InterPro" id="IPR033134">
    <property type="entry name" value="Asp/Glu_racemase_AS_2"/>
</dbReference>
<dbReference type="InterPro" id="IPR015942">
    <property type="entry name" value="Asp/Glu/hydantoin_racemase"/>
</dbReference>
<protein>
    <submittedName>
        <fullName evidence="3">Aspartate racemase</fullName>
        <ecNumber evidence="3">5.1.1.13</ecNumber>
    </submittedName>
</protein>
<dbReference type="PANTHER" id="PTHR21198">
    <property type="entry name" value="GLUTAMATE RACEMASE"/>
    <property type="match status" value="1"/>
</dbReference>
<dbReference type="Gene3D" id="3.40.50.1860">
    <property type="match status" value="2"/>
</dbReference>
<evidence type="ECO:0000256" key="1">
    <source>
        <dbReference type="ARBA" id="ARBA00007847"/>
    </source>
</evidence>
<organism evidence="3 4">
    <name type="scientific">Pseudoduganella violacea</name>
    <dbReference type="NCBI Taxonomy" id="1715466"/>
    <lineage>
        <taxon>Bacteria</taxon>
        <taxon>Pseudomonadati</taxon>
        <taxon>Pseudomonadota</taxon>
        <taxon>Betaproteobacteria</taxon>
        <taxon>Burkholderiales</taxon>
        <taxon>Oxalobacteraceae</taxon>
        <taxon>Telluria group</taxon>
        <taxon>Pseudoduganella</taxon>
    </lineage>
</organism>
<accession>A0A7W5FWA9</accession>
<dbReference type="NCBIfam" id="TIGR00035">
    <property type="entry name" value="asp_race"/>
    <property type="match status" value="1"/>
</dbReference>
<dbReference type="PANTHER" id="PTHR21198:SF7">
    <property type="entry name" value="ASPARTATE-GLUTAMATE RACEMASE FAMILY"/>
    <property type="match status" value="1"/>
</dbReference>
<keyword evidence="4" id="KW-1185">Reference proteome</keyword>
<evidence type="ECO:0000313" key="3">
    <source>
        <dbReference type="EMBL" id="MBB3121835.1"/>
    </source>
</evidence>
<comment type="similarity">
    <text evidence="1">Belongs to the aspartate/glutamate racemases family.</text>
</comment>
<evidence type="ECO:0000313" key="4">
    <source>
        <dbReference type="Proteomes" id="UP000541535"/>
    </source>
</evidence>
<dbReference type="InterPro" id="IPR004380">
    <property type="entry name" value="Asp_race"/>
</dbReference>